<accession>A0A9P3USZ0</accession>
<dbReference type="AlphaFoldDB" id="A0A9P3USZ0"/>
<feature type="domain" description="Helitron helicase-like" evidence="2">
    <location>
        <begin position="412"/>
        <end position="625"/>
    </location>
</feature>
<evidence type="ECO:0000259" key="3">
    <source>
        <dbReference type="Pfam" id="PF20209"/>
    </source>
</evidence>
<feature type="domain" description="DUF6570" evidence="3">
    <location>
        <begin position="153"/>
        <end position="284"/>
    </location>
</feature>
<keyword evidence="4" id="KW-0547">Nucleotide-binding</keyword>
<sequence>MPCPKSVSSQDNTTSDKCEPRVDAAPRRNYRADTTCAKVTLEDDLPGPDDGCEFPPPPLSPELTRDVIEKFCSAGSSAAISEAGCAVCGLLHPLSDMRPLKGLKGLVGILAVPDVTRTERLTSSDPIKDLPGPVLDPSCEHVCSGCRTAVLKGVIPTNALANGFWLGEVPNVLKELTWVEQLLVARVRTSLCYAHVSGSGLKRMNAHLIAFESPVLKIYDMLPPPISELDEVLAILFTGPGQPTEDDYKRTPLLVRRTAVQRALEWLILNHKYYSDVKISHKNISEYPEHEPPVSVIYHRSIEEAKTVDPAVYQVEGETGVLDGSCPFVVHGLTGASLNAKTKDELKGLALQHWRTNGAALRVGHSALPKNWFRNDPSLYPQMFPWLFPYGLGGLGASKSRISVRKHKKNLLLYHDKRFQMDTGYPFAAFSHEQVRAATSGGFLAVERKNFSDIADRLLSVNQTVFENLATRMANGEVIRPDTEEEKTCFKVIEDLDVVSGRIEGSAVSKKHMRNEIWSLVVHRGAPSWYITLSPVDIKHPICLYFADTATEFRPDLRIASDKAYRLIAKNPVAGARFFHFMVSAFIKHVLGVGSEEPGLYGDTSAFYGSVEQQGRLTLHLHLLLWLRGALTPDEARSKIMDPGSEFQKALVQYLEAAFTGDFLTGNVDMTLPGPFLIPRLHLVQPNAQRAICVPN</sequence>
<feature type="region of interest" description="Disordered" evidence="1">
    <location>
        <begin position="1"/>
        <end position="26"/>
    </location>
</feature>
<dbReference type="Pfam" id="PF14214">
    <property type="entry name" value="Helitron_like_N"/>
    <property type="match status" value="1"/>
</dbReference>
<dbReference type="InterPro" id="IPR046700">
    <property type="entry name" value="DUF6570"/>
</dbReference>
<evidence type="ECO:0000313" key="5">
    <source>
        <dbReference type="Proteomes" id="UP001063166"/>
    </source>
</evidence>
<organism evidence="4 5">
    <name type="scientific">Lyophyllum shimeji</name>
    <name type="common">Hon-shimeji</name>
    <name type="synonym">Tricholoma shimeji</name>
    <dbReference type="NCBI Taxonomy" id="47721"/>
    <lineage>
        <taxon>Eukaryota</taxon>
        <taxon>Fungi</taxon>
        <taxon>Dikarya</taxon>
        <taxon>Basidiomycota</taxon>
        <taxon>Agaricomycotina</taxon>
        <taxon>Agaricomycetes</taxon>
        <taxon>Agaricomycetidae</taxon>
        <taxon>Agaricales</taxon>
        <taxon>Tricholomatineae</taxon>
        <taxon>Lyophyllaceae</taxon>
        <taxon>Lyophyllum</taxon>
    </lineage>
</organism>
<name>A0A9P3USZ0_LYOSH</name>
<keyword evidence="4" id="KW-0378">Hydrolase</keyword>
<dbReference type="OrthoDB" id="3221862at2759"/>
<evidence type="ECO:0000256" key="1">
    <source>
        <dbReference type="SAM" id="MobiDB-lite"/>
    </source>
</evidence>
<gene>
    <name evidence="4" type="ORF">LshimejAT787_1204790</name>
</gene>
<proteinExistence type="predicted"/>
<keyword evidence="5" id="KW-1185">Reference proteome</keyword>
<protein>
    <submittedName>
        <fullName evidence="4">Helicase family protein</fullName>
    </submittedName>
</protein>
<dbReference type="InterPro" id="IPR025476">
    <property type="entry name" value="Helitron_helicase-like"/>
</dbReference>
<dbReference type="Proteomes" id="UP001063166">
    <property type="component" value="Unassembled WGS sequence"/>
</dbReference>
<reference evidence="4" key="1">
    <citation type="submission" date="2022-07" db="EMBL/GenBank/DDBJ databases">
        <title>The genome of Lyophyllum shimeji provides insight into the initial evolution of ectomycorrhizal fungal genome.</title>
        <authorList>
            <person name="Kobayashi Y."/>
            <person name="Shibata T."/>
            <person name="Hirakawa H."/>
            <person name="Shigenobu S."/>
            <person name="Nishiyama T."/>
            <person name="Yamada A."/>
            <person name="Hasebe M."/>
            <person name="Kawaguchi M."/>
        </authorList>
    </citation>
    <scope>NUCLEOTIDE SEQUENCE</scope>
    <source>
        <strain evidence="4">AT787</strain>
    </source>
</reference>
<evidence type="ECO:0000259" key="2">
    <source>
        <dbReference type="Pfam" id="PF14214"/>
    </source>
</evidence>
<dbReference type="GO" id="GO:0004386">
    <property type="term" value="F:helicase activity"/>
    <property type="evidence" value="ECO:0007669"/>
    <property type="project" value="UniProtKB-KW"/>
</dbReference>
<feature type="compositionally biased region" description="Basic and acidic residues" evidence="1">
    <location>
        <begin position="14"/>
        <end position="26"/>
    </location>
</feature>
<comment type="caution">
    <text evidence="4">The sequence shown here is derived from an EMBL/GenBank/DDBJ whole genome shotgun (WGS) entry which is preliminary data.</text>
</comment>
<keyword evidence="4" id="KW-0067">ATP-binding</keyword>
<dbReference type="EMBL" id="BRPK01000012">
    <property type="protein sequence ID" value="GLB43030.1"/>
    <property type="molecule type" value="Genomic_DNA"/>
</dbReference>
<keyword evidence="4" id="KW-0347">Helicase</keyword>
<feature type="compositionally biased region" description="Polar residues" evidence="1">
    <location>
        <begin position="1"/>
        <end position="13"/>
    </location>
</feature>
<evidence type="ECO:0000313" key="4">
    <source>
        <dbReference type="EMBL" id="GLB43030.1"/>
    </source>
</evidence>
<dbReference type="Pfam" id="PF20209">
    <property type="entry name" value="DUF6570"/>
    <property type="match status" value="1"/>
</dbReference>